<dbReference type="OrthoDB" id="4725159at2759"/>
<sequence length="96" mass="10381">MAAVRTLGGTTIRPHTIGISIGNPLSVIPEPGSVNEAAFEATDWALYQAVRNAYNGLTYAEDPAMFAYETGNELESPASRNMDVPADWIRDIARLV</sequence>
<dbReference type="Gene3D" id="3.20.20.80">
    <property type="entry name" value="Glycosidases"/>
    <property type="match status" value="1"/>
</dbReference>
<proteinExistence type="predicted"/>
<dbReference type="AlphaFoldDB" id="A0A4Q4TBD8"/>
<evidence type="ECO:0000313" key="2">
    <source>
        <dbReference type="Proteomes" id="UP000293360"/>
    </source>
</evidence>
<accession>A0A4Q4TBD8</accession>
<dbReference type="EMBL" id="QJNU01000277">
    <property type="protein sequence ID" value="RYP03182.1"/>
    <property type="molecule type" value="Genomic_DNA"/>
</dbReference>
<keyword evidence="2" id="KW-1185">Reference proteome</keyword>
<reference evidence="1 2" key="1">
    <citation type="submission" date="2018-06" db="EMBL/GenBank/DDBJ databases">
        <title>Complete Genomes of Monosporascus.</title>
        <authorList>
            <person name="Robinson A.J."/>
            <person name="Natvig D.O."/>
        </authorList>
    </citation>
    <scope>NUCLEOTIDE SEQUENCE [LARGE SCALE GENOMIC DNA]</scope>
    <source>
        <strain evidence="1 2">CBS 110550</strain>
    </source>
</reference>
<dbReference type="Proteomes" id="UP000293360">
    <property type="component" value="Unassembled WGS sequence"/>
</dbReference>
<protein>
    <submittedName>
        <fullName evidence="1">Uncharacterized protein</fullName>
    </submittedName>
</protein>
<gene>
    <name evidence="1" type="ORF">DL764_005331</name>
</gene>
<evidence type="ECO:0000313" key="1">
    <source>
        <dbReference type="EMBL" id="RYP03182.1"/>
    </source>
</evidence>
<organism evidence="1 2">
    <name type="scientific">Monosporascus ibericus</name>
    <dbReference type="NCBI Taxonomy" id="155417"/>
    <lineage>
        <taxon>Eukaryota</taxon>
        <taxon>Fungi</taxon>
        <taxon>Dikarya</taxon>
        <taxon>Ascomycota</taxon>
        <taxon>Pezizomycotina</taxon>
        <taxon>Sordariomycetes</taxon>
        <taxon>Xylariomycetidae</taxon>
        <taxon>Xylariales</taxon>
        <taxon>Xylariales incertae sedis</taxon>
        <taxon>Monosporascus</taxon>
    </lineage>
</organism>
<comment type="caution">
    <text evidence="1">The sequence shown here is derived from an EMBL/GenBank/DDBJ whole genome shotgun (WGS) entry which is preliminary data.</text>
</comment>
<dbReference type="STRING" id="155417.A0A4Q4TBD8"/>
<name>A0A4Q4TBD8_9PEZI</name>